<proteinExistence type="predicted"/>
<reference evidence="3" key="1">
    <citation type="journal article" date="2020" name="Stud. Mycol.">
        <title>101 Dothideomycetes genomes: a test case for predicting lifestyles and emergence of pathogens.</title>
        <authorList>
            <person name="Haridas S."/>
            <person name="Albert R."/>
            <person name="Binder M."/>
            <person name="Bloem J."/>
            <person name="Labutti K."/>
            <person name="Salamov A."/>
            <person name="Andreopoulos B."/>
            <person name="Baker S."/>
            <person name="Barry K."/>
            <person name="Bills G."/>
            <person name="Bluhm B."/>
            <person name="Cannon C."/>
            <person name="Castanera R."/>
            <person name="Culley D."/>
            <person name="Daum C."/>
            <person name="Ezra D."/>
            <person name="Gonzalez J."/>
            <person name="Henrissat B."/>
            <person name="Kuo A."/>
            <person name="Liang C."/>
            <person name="Lipzen A."/>
            <person name="Lutzoni F."/>
            <person name="Magnuson J."/>
            <person name="Mondo S."/>
            <person name="Nolan M."/>
            <person name="Ohm R."/>
            <person name="Pangilinan J."/>
            <person name="Park H.-J."/>
            <person name="Ramirez L."/>
            <person name="Alfaro M."/>
            <person name="Sun H."/>
            <person name="Tritt A."/>
            <person name="Yoshinaga Y."/>
            <person name="Zwiers L.-H."/>
            <person name="Turgeon B."/>
            <person name="Goodwin S."/>
            <person name="Spatafora J."/>
            <person name="Crous P."/>
            <person name="Grigoriev I."/>
        </authorList>
    </citation>
    <scope>NUCLEOTIDE SEQUENCE</scope>
    <source>
        <strain evidence="3">CBS 121410</strain>
    </source>
</reference>
<feature type="transmembrane region" description="Helical" evidence="2">
    <location>
        <begin position="47"/>
        <end position="66"/>
    </location>
</feature>
<evidence type="ECO:0000256" key="2">
    <source>
        <dbReference type="SAM" id="Phobius"/>
    </source>
</evidence>
<dbReference type="EMBL" id="ML978711">
    <property type="protein sequence ID" value="KAF2091567.1"/>
    <property type="molecule type" value="Genomic_DNA"/>
</dbReference>
<feature type="transmembrane region" description="Helical" evidence="2">
    <location>
        <begin position="204"/>
        <end position="224"/>
    </location>
</feature>
<feature type="transmembrane region" description="Helical" evidence="2">
    <location>
        <begin position="164"/>
        <end position="184"/>
    </location>
</feature>
<dbReference type="OrthoDB" id="60858at2759"/>
<accession>A0A9P4I1R6</accession>
<dbReference type="Proteomes" id="UP000799776">
    <property type="component" value="Unassembled WGS sequence"/>
</dbReference>
<keyword evidence="2" id="KW-0812">Transmembrane</keyword>
<evidence type="ECO:0008006" key="5">
    <source>
        <dbReference type="Google" id="ProtNLM"/>
    </source>
</evidence>
<protein>
    <recommendedName>
        <fullName evidence="5">Emopamil-binding protein</fullName>
    </recommendedName>
</protein>
<evidence type="ECO:0000313" key="4">
    <source>
        <dbReference type="Proteomes" id="UP000799776"/>
    </source>
</evidence>
<gene>
    <name evidence="3" type="ORF">K490DRAFT_33011</name>
</gene>
<name>A0A9P4I1R6_9PEZI</name>
<keyword evidence="2" id="KW-1133">Transmembrane helix</keyword>
<dbReference type="PANTHER" id="PTHR37919:SF2">
    <property type="entry name" value="EXPERA DOMAIN-CONTAINING PROTEIN"/>
    <property type="match status" value="1"/>
</dbReference>
<evidence type="ECO:0000313" key="3">
    <source>
        <dbReference type="EMBL" id="KAF2091567.1"/>
    </source>
</evidence>
<organism evidence="3 4">
    <name type="scientific">Saccharata proteae CBS 121410</name>
    <dbReference type="NCBI Taxonomy" id="1314787"/>
    <lineage>
        <taxon>Eukaryota</taxon>
        <taxon>Fungi</taxon>
        <taxon>Dikarya</taxon>
        <taxon>Ascomycota</taxon>
        <taxon>Pezizomycotina</taxon>
        <taxon>Dothideomycetes</taxon>
        <taxon>Dothideomycetes incertae sedis</taxon>
        <taxon>Botryosphaeriales</taxon>
        <taxon>Saccharataceae</taxon>
        <taxon>Saccharata</taxon>
    </lineage>
</organism>
<evidence type="ECO:0000256" key="1">
    <source>
        <dbReference type="SAM" id="MobiDB-lite"/>
    </source>
</evidence>
<dbReference type="PANTHER" id="PTHR37919">
    <property type="entry name" value="PROTEIN CBG05606"/>
    <property type="match status" value="1"/>
</dbReference>
<keyword evidence="2" id="KW-0472">Membrane</keyword>
<keyword evidence="4" id="KW-1185">Reference proteome</keyword>
<comment type="caution">
    <text evidence="3">The sequence shown here is derived from an EMBL/GenBank/DDBJ whole genome shotgun (WGS) entry which is preliminary data.</text>
</comment>
<feature type="region of interest" description="Disordered" evidence="1">
    <location>
        <begin position="1"/>
        <end position="38"/>
    </location>
</feature>
<sequence>MVSTRSHPSAFPPPDLTSPTKPTKESPTKRASSATSRWSHTPSNLTLVWLAISLPLVIWDTGYVMLRPHSMPGGALHWPIWQPYELYGTVDYVYGWPAWNAHNGFTAAQGSLNIVETVMYLYYAAMVWKFGRQRAVEGTGAPTKEKVGWLGESRTIGGSVAGKAVLVGFAAAVMTLSKTVLYWLNEYFSGFENIGHNSFSRLLFLWIIPNGAWLAVPSYMIYVFGQEILQGLDAAAGVPPAKKND</sequence>
<dbReference type="AlphaFoldDB" id="A0A9P4I1R6"/>